<evidence type="ECO:0000313" key="2">
    <source>
        <dbReference type="Proteomes" id="UP000834106"/>
    </source>
</evidence>
<accession>A0AAD1ZZS2</accession>
<dbReference type="EMBL" id="OU503051">
    <property type="protein sequence ID" value="CAI9778608.1"/>
    <property type="molecule type" value="Genomic_DNA"/>
</dbReference>
<gene>
    <name evidence="1" type="ORF">FPE_LOCUS26038</name>
</gene>
<reference evidence="1" key="1">
    <citation type="submission" date="2023-05" db="EMBL/GenBank/DDBJ databases">
        <authorList>
            <person name="Huff M."/>
        </authorList>
    </citation>
    <scope>NUCLEOTIDE SEQUENCE</scope>
</reference>
<name>A0AAD1ZZS2_9LAMI</name>
<evidence type="ECO:0000313" key="1">
    <source>
        <dbReference type="EMBL" id="CAI9778608.1"/>
    </source>
</evidence>
<protein>
    <submittedName>
        <fullName evidence="1">Uncharacterized protein</fullName>
    </submittedName>
</protein>
<dbReference type="AlphaFoldDB" id="A0AAD1ZZS2"/>
<sequence>MLVSLSAKNKMGFIKGTIPIPSKNDSKHQAWQRCNDMVLSWILNSLSPELASSVLYLETPSEIWTDLQERFSQVEKCYYLIGFPVGHKLHGKDVQPPNRNHKVAANQTSSKTVHTTTKIPNQSLQFTSEELSQIKALLRNGKNSSNANYTSISSPFCSSSTLHPSKSDNWIIDNGATHHITTSMISNIPMSSHVSLPNGSQ</sequence>
<dbReference type="PANTHER" id="PTHR37610:SF97">
    <property type="entry name" value="RETROTRANSPOSON GAG DOMAIN-CONTAINING PROTEIN"/>
    <property type="match status" value="1"/>
</dbReference>
<proteinExistence type="predicted"/>
<dbReference type="Proteomes" id="UP000834106">
    <property type="component" value="Chromosome 16"/>
</dbReference>
<dbReference type="PANTHER" id="PTHR37610">
    <property type="entry name" value="CCHC-TYPE DOMAIN-CONTAINING PROTEIN"/>
    <property type="match status" value="1"/>
</dbReference>
<keyword evidence="2" id="KW-1185">Reference proteome</keyword>
<organism evidence="1 2">
    <name type="scientific">Fraxinus pennsylvanica</name>
    <dbReference type="NCBI Taxonomy" id="56036"/>
    <lineage>
        <taxon>Eukaryota</taxon>
        <taxon>Viridiplantae</taxon>
        <taxon>Streptophyta</taxon>
        <taxon>Embryophyta</taxon>
        <taxon>Tracheophyta</taxon>
        <taxon>Spermatophyta</taxon>
        <taxon>Magnoliopsida</taxon>
        <taxon>eudicotyledons</taxon>
        <taxon>Gunneridae</taxon>
        <taxon>Pentapetalae</taxon>
        <taxon>asterids</taxon>
        <taxon>lamiids</taxon>
        <taxon>Lamiales</taxon>
        <taxon>Oleaceae</taxon>
        <taxon>Oleeae</taxon>
        <taxon>Fraxinus</taxon>
    </lineage>
</organism>